<dbReference type="Proteomes" id="UP000644507">
    <property type="component" value="Unassembled WGS sequence"/>
</dbReference>
<feature type="region of interest" description="Disordered" evidence="1">
    <location>
        <begin position="39"/>
        <end position="59"/>
    </location>
</feature>
<reference evidence="3" key="2">
    <citation type="submission" date="2020-09" db="EMBL/GenBank/DDBJ databases">
        <authorList>
            <person name="Sun Q."/>
            <person name="Kim S."/>
        </authorList>
    </citation>
    <scope>NUCLEOTIDE SEQUENCE</scope>
    <source>
        <strain evidence="3">KCTC 12988</strain>
    </source>
</reference>
<evidence type="ECO:0000256" key="1">
    <source>
        <dbReference type="SAM" id="MobiDB-lite"/>
    </source>
</evidence>
<evidence type="ECO:0000313" key="4">
    <source>
        <dbReference type="Proteomes" id="UP000644507"/>
    </source>
</evidence>
<organism evidence="3 4">
    <name type="scientific">Roseibacillus persicicus</name>
    <dbReference type="NCBI Taxonomy" id="454148"/>
    <lineage>
        <taxon>Bacteria</taxon>
        <taxon>Pseudomonadati</taxon>
        <taxon>Verrucomicrobiota</taxon>
        <taxon>Verrucomicrobiia</taxon>
        <taxon>Verrucomicrobiales</taxon>
        <taxon>Verrucomicrobiaceae</taxon>
        <taxon>Roseibacillus</taxon>
    </lineage>
</organism>
<accession>A0A918TBG0</accession>
<keyword evidence="4" id="KW-1185">Reference proteome</keyword>
<feature type="domain" description="PD-(D/E)XK nuclease" evidence="2">
    <location>
        <begin position="58"/>
        <end position="157"/>
    </location>
</feature>
<dbReference type="SUPFAM" id="SSF52980">
    <property type="entry name" value="Restriction endonuclease-like"/>
    <property type="match status" value="1"/>
</dbReference>
<gene>
    <name evidence="3" type="ORF">GCM10007100_02660</name>
</gene>
<evidence type="ECO:0000313" key="3">
    <source>
        <dbReference type="EMBL" id="GHC41386.1"/>
    </source>
</evidence>
<dbReference type="InterPro" id="IPR046821">
    <property type="entry name" value="PDDEXK_11"/>
</dbReference>
<dbReference type="RefSeq" id="WP_377047437.1">
    <property type="nucleotide sequence ID" value="NZ_JBHLZH010000002.1"/>
</dbReference>
<proteinExistence type="predicted"/>
<evidence type="ECO:0000259" key="2">
    <source>
        <dbReference type="Pfam" id="PF20472"/>
    </source>
</evidence>
<dbReference type="InterPro" id="IPR011335">
    <property type="entry name" value="Restrct_endonuc-II-like"/>
</dbReference>
<sequence>MRSWFSDLSEMTLRLISSLLPLGFLLLSPVQAQEKKPVVEKSIASDPREKAVPPTRNTTTGKTFEEELRKSLLALGYKVAEQVQVGTRPNGSKHMIDLVATKGGHSYLISLKWQQTSGTAEQKVPYEVICLSEALKQSRGAHRAAYLVLGGEGWSLKEFYLAGGLRRHLSLDQQVEILSPETLLLRAREGKL</sequence>
<dbReference type="EMBL" id="BMXI01000001">
    <property type="protein sequence ID" value="GHC41386.1"/>
    <property type="molecule type" value="Genomic_DNA"/>
</dbReference>
<protein>
    <recommendedName>
        <fullName evidence="2">PD-(D/E)XK nuclease domain-containing protein</fullName>
    </recommendedName>
</protein>
<name>A0A918TBG0_9BACT</name>
<comment type="caution">
    <text evidence="3">The sequence shown here is derived from an EMBL/GenBank/DDBJ whole genome shotgun (WGS) entry which is preliminary data.</text>
</comment>
<dbReference type="AlphaFoldDB" id="A0A918TBG0"/>
<reference evidence="3" key="1">
    <citation type="journal article" date="2014" name="Int. J. Syst. Evol. Microbiol.">
        <title>Complete genome sequence of Corynebacterium casei LMG S-19264T (=DSM 44701T), isolated from a smear-ripened cheese.</title>
        <authorList>
            <consortium name="US DOE Joint Genome Institute (JGI-PGF)"/>
            <person name="Walter F."/>
            <person name="Albersmeier A."/>
            <person name="Kalinowski J."/>
            <person name="Ruckert C."/>
        </authorList>
    </citation>
    <scope>NUCLEOTIDE SEQUENCE</scope>
    <source>
        <strain evidence="3">KCTC 12988</strain>
    </source>
</reference>
<dbReference type="Pfam" id="PF20472">
    <property type="entry name" value="PDDEXK_11"/>
    <property type="match status" value="1"/>
</dbReference>